<proteinExistence type="predicted"/>
<dbReference type="Pfam" id="PF13380">
    <property type="entry name" value="CoA_binding_2"/>
    <property type="match status" value="1"/>
</dbReference>
<dbReference type="EMBL" id="FMYP01000003">
    <property type="protein sequence ID" value="SDB84616.1"/>
    <property type="molecule type" value="Genomic_DNA"/>
</dbReference>
<dbReference type="InterPro" id="IPR036291">
    <property type="entry name" value="NAD(P)-bd_dom_sf"/>
</dbReference>
<gene>
    <name evidence="2" type="ORF">SAMN05216323_100367</name>
</gene>
<dbReference type="InterPro" id="IPR003781">
    <property type="entry name" value="CoA-bd"/>
</dbReference>
<dbReference type="Proteomes" id="UP000199452">
    <property type="component" value="Unassembled WGS sequence"/>
</dbReference>
<evidence type="ECO:0000313" key="2">
    <source>
        <dbReference type="EMBL" id="SDB84616.1"/>
    </source>
</evidence>
<name>A0A1G6GU13_9BACT</name>
<keyword evidence="3" id="KW-1185">Reference proteome</keyword>
<evidence type="ECO:0000313" key="3">
    <source>
        <dbReference type="Proteomes" id="UP000199452"/>
    </source>
</evidence>
<organism evidence="2 3">
    <name type="scientific">Williamwhitmania taraxaci</name>
    <dbReference type="NCBI Taxonomy" id="1640674"/>
    <lineage>
        <taxon>Bacteria</taxon>
        <taxon>Pseudomonadati</taxon>
        <taxon>Bacteroidota</taxon>
        <taxon>Bacteroidia</taxon>
        <taxon>Bacteroidales</taxon>
        <taxon>Williamwhitmaniaceae</taxon>
        <taxon>Williamwhitmania</taxon>
    </lineage>
</organism>
<dbReference type="OrthoDB" id="708726at2"/>
<feature type="domain" description="CoA-binding" evidence="1">
    <location>
        <begin position="2"/>
        <end position="114"/>
    </location>
</feature>
<reference evidence="2 3" key="1">
    <citation type="submission" date="2016-09" db="EMBL/GenBank/DDBJ databases">
        <authorList>
            <person name="Capua I."/>
            <person name="De Benedictis P."/>
            <person name="Joannis T."/>
            <person name="Lombin L.H."/>
            <person name="Cattoli G."/>
        </authorList>
    </citation>
    <scope>NUCLEOTIDE SEQUENCE [LARGE SCALE GENOMIC DNA]</scope>
    <source>
        <strain evidence="2 3">A7P-90m</strain>
    </source>
</reference>
<dbReference type="AlphaFoldDB" id="A0A1G6GU13"/>
<sequence length="119" mass="13571">MKRTLVLGASTKKERFSYLAMKSLTENKIDFVAVGAKEGEAFGVTIKVGKPEETDIHTVSLYINPERQKDYYDYILNLKPQRIIFNPGTENGEFFKIAREHNIDVVLGCTLVMLHNKSF</sequence>
<protein>
    <recommendedName>
        <fullName evidence="1">CoA-binding domain-containing protein</fullName>
    </recommendedName>
</protein>
<dbReference type="Gene3D" id="3.40.50.720">
    <property type="entry name" value="NAD(P)-binding Rossmann-like Domain"/>
    <property type="match status" value="1"/>
</dbReference>
<evidence type="ECO:0000259" key="1">
    <source>
        <dbReference type="Pfam" id="PF13380"/>
    </source>
</evidence>
<dbReference type="STRING" id="1640674.SAMN05216323_100367"/>
<dbReference type="RefSeq" id="WP_092434728.1">
    <property type="nucleotide sequence ID" value="NZ_FMYP01000003.1"/>
</dbReference>
<dbReference type="SUPFAM" id="SSF51735">
    <property type="entry name" value="NAD(P)-binding Rossmann-fold domains"/>
    <property type="match status" value="1"/>
</dbReference>
<accession>A0A1G6GU13</accession>